<evidence type="ECO:0000313" key="9">
    <source>
        <dbReference type="Proteomes" id="UP001260872"/>
    </source>
</evidence>
<dbReference type="Proteomes" id="UP001260872">
    <property type="component" value="Unassembled WGS sequence"/>
</dbReference>
<evidence type="ECO:0000256" key="3">
    <source>
        <dbReference type="ARBA" id="ARBA00022694"/>
    </source>
</evidence>
<feature type="binding site" evidence="5">
    <location>
        <position position="255"/>
    </location>
    <ligand>
        <name>substrate</name>
    </ligand>
</feature>
<evidence type="ECO:0000256" key="4">
    <source>
        <dbReference type="ARBA" id="ARBA00022785"/>
    </source>
</evidence>
<dbReference type="PANTHER" id="PTHR46499">
    <property type="entry name" value="QUEUINE TRNA-RIBOSYLTRANSFERASE"/>
    <property type="match status" value="1"/>
</dbReference>
<comment type="pathway">
    <text evidence="5">tRNA modification; tRNA-queuosine biosynthesis.</text>
</comment>
<dbReference type="PANTHER" id="PTHR46499:SF1">
    <property type="entry name" value="QUEUINE TRNA-RIBOSYLTRANSFERASE"/>
    <property type="match status" value="1"/>
</dbReference>
<feature type="binding site" evidence="5">
    <location>
        <position position="371"/>
    </location>
    <ligand>
        <name>Zn(2+)</name>
        <dbReference type="ChEBI" id="CHEBI:29105"/>
    </ligand>
</feature>
<feature type="active site" description="Proton acceptor" evidence="5">
    <location>
        <position position="94"/>
    </location>
</feature>
<evidence type="ECO:0000256" key="2">
    <source>
        <dbReference type="ARBA" id="ARBA00022679"/>
    </source>
</evidence>
<evidence type="ECO:0000256" key="5">
    <source>
        <dbReference type="HAMAP-Rule" id="MF_00168"/>
    </source>
</evidence>
<dbReference type="Gene3D" id="3.20.20.105">
    <property type="entry name" value="Queuine tRNA-ribosyltransferase-like"/>
    <property type="match status" value="1"/>
</dbReference>
<comment type="catalytic activity">
    <reaction evidence="5">
        <text>7-aminomethyl-7-carbaguanine + guanosine(34) in tRNA = 7-aminomethyl-7-carbaguanosine(34) in tRNA + guanine</text>
        <dbReference type="Rhea" id="RHEA:24104"/>
        <dbReference type="Rhea" id="RHEA-COMP:10341"/>
        <dbReference type="Rhea" id="RHEA-COMP:10342"/>
        <dbReference type="ChEBI" id="CHEBI:16235"/>
        <dbReference type="ChEBI" id="CHEBI:58703"/>
        <dbReference type="ChEBI" id="CHEBI:74269"/>
        <dbReference type="ChEBI" id="CHEBI:82833"/>
        <dbReference type="EC" id="2.4.2.29"/>
    </reaction>
</comment>
<feature type="domain" description="tRNA-guanine(15) transglycosylase-like" evidence="7">
    <location>
        <begin position="17"/>
        <end position="403"/>
    </location>
</feature>
<proteinExistence type="inferred from homology"/>
<feature type="binding site" evidence="5">
    <location>
        <begin position="94"/>
        <end position="98"/>
    </location>
    <ligand>
        <name>substrate</name>
    </ligand>
</feature>
<sequence>MGARVEAGGPHSSPGLARTGTITTPHGQIQTPAFIPVGTKATVKSVRPEEIAEVGAQAVLANAYHLNLQPGTDVLDAAGGLGKFMNWPGPTFTDSGGFQVMSLGAGFKKVIQMDTSRVADDDAIAPEKERRAFVDDDGVTFKSHIDGTVHRFTPEISMKLQHEIGADIIFAFDELTTLFNTYDYQVESLERTRLWAERCLVAHRELTEQRTHRPYQALFGVLQGAQYEDLRRKAARDLGSMEVQGQSFDGFGIGGALEKENLGTIVGWVCEELPENKPRHLLGISEPEDFFTAIENGADTFDCVQPSRVARNGRVYTADGYFNIPQARFKRDFSPIEADCTCYTCQNYTRAYLHHLFKAKEMLVNTLMTIHNEHYTVQLVDSIRTSITEGRFYEFRDETLGRYQGGAHTTGRNPS</sequence>
<comment type="function">
    <text evidence="5">Catalyzes the base-exchange of a guanine (G) residue with the queuine precursor 7-aminomethyl-7-deazaguanine (PreQ1) at position 34 (anticodon wobble position) in tRNAs with GU(N) anticodons (tRNA-Asp, -Asn, -His and -Tyr). Catalysis occurs through a double-displacement mechanism. The nucleophile active site attacks the C1' of nucleotide 34 to detach the guanine base from the RNA, forming a covalent enzyme-RNA intermediate. The proton acceptor active site deprotonates the incoming PreQ1, allowing a nucleophilic attack on the C1' of the ribose to form the product. After dissociation, two additional enzymatic reactions on the tRNA convert PreQ1 to queuine (Q), resulting in the hypermodified nucleoside queuosine (7-(((4,5-cis-dihydroxy-2-cyclopenten-1-yl)amino)methyl)-7-deazaguanosine).</text>
</comment>
<evidence type="ECO:0000313" key="8">
    <source>
        <dbReference type="EMBL" id="MDR5712066.1"/>
    </source>
</evidence>
<keyword evidence="2 5" id="KW-0808">Transferase</keyword>
<reference evidence="9" key="1">
    <citation type="submission" date="2023-07" db="EMBL/GenBank/DDBJ databases">
        <title>Description of three actinobacteria isolated from air of manufacturing shop in a pharmaceutical factory.</title>
        <authorList>
            <person name="Zhang D.-F."/>
        </authorList>
    </citation>
    <scope>NUCLEOTIDE SEQUENCE [LARGE SCALE GENOMIC DNA]</scope>
    <source>
        <strain evidence="9">CCTCC AB 207010</strain>
    </source>
</reference>
<name>A0ABU1FTT3_9MICC</name>
<dbReference type="EC" id="2.4.2.29" evidence="5"/>
<evidence type="ECO:0000256" key="1">
    <source>
        <dbReference type="ARBA" id="ARBA00022676"/>
    </source>
</evidence>
<evidence type="ECO:0000259" key="7">
    <source>
        <dbReference type="Pfam" id="PF01702"/>
    </source>
</evidence>
<dbReference type="InterPro" id="IPR050076">
    <property type="entry name" value="ArchSynthase1/Queuine_TRR"/>
</dbReference>
<evidence type="ECO:0000256" key="6">
    <source>
        <dbReference type="SAM" id="MobiDB-lite"/>
    </source>
</evidence>
<comment type="cofactor">
    <cofactor evidence="5">
        <name>Zn(2+)</name>
        <dbReference type="ChEBI" id="CHEBI:29105"/>
    </cofactor>
    <text evidence="5">Binds 1 zinc ion per subunit.</text>
</comment>
<dbReference type="InterPro" id="IPR036511">
    <property type="entry name" value="TGT-like_sf"/>
</dbReference>
<dbReference type="EMBL" id="JAVKGT010000017">
    <property type="protein sequence ID" value="MDR5712066.1"/>
    <property type="molecule type" value="Genomic_DNA"/>
</dbReference>
<dbReference type="NCBIfam" id="TIGR00449">
    <property type="entry name" value="tgt_general"/>
    <property type="match status" value="1"/>
</dbReference>
<feature type="binding site" evidence="5">
    <location>
        <position position="345"/>
    </location>
    <ligand>
        <name>Zn(2+)</name>
        <dbReference type="ChEBI" id="CHEBI:29105"/>
    </ligand>
</feature>
<keyword evidence="5" id="KW-0479">Metal-binding</keyword>
<protein>
    <recommendedName>
        <fullName evidence="5">Queuine tRNA-ribosyltransferase</fullName>
        <ecNumber evidence="5">2.4.2.29</ecNumber>
    </recommendedName>
    <alternativeName>
        <fullName evidence="5">Guanine insertion enzyme</fullName>
    </alternativeName>
    <alternativeName>
        <fullName evidence="5">tRNA-guanine transglycosylase</fullName>
    </alternativeName>
</protein>
<dbReference type="InterPro" id="IPR004803">
    <property type="entry name" value="TGT"/>
</dbReference>
<comment type="caution">
    <text evidence="5">Lacks conserved residue(s) required for the propagation of feature annotation.</text>
</comment>
<feature type="region of interest" description="Disordered" evidence="6">
    <location>
        <begin position="1"/>
        <end position="29"/>
    </location>
</feature>
<comment type="subunit">
    <text evidence="5">Homodimer. Within each dimer, one monomer is responsible for RNA recognition and catalysis, while the other monomer binds to the replacement base PreQ1.</text>
</comment>
<keyword evidence="9" id="KW-1185">Reference proteome</keyword>
<feature type="binding site" evidence="5">
    <location>
        <position position="340"/>
    </location>
    <ligand>
        <name>Zn(2+)</name>
        <dbReference type="ChEBI" id="CHEBI:29105"/>
    </ligand>
</feature>
<dbReference type="NCBIfam" id="TIGR00430">
    <property type="entry name" value="Q_tRNA_tgt"/>
    <property type="match status" value="1"/>
</dbReference>
<keyword evidence="5" id="KW-0862">Zinc</keyword>
<dbReference type="SUPFAM" id="SSF51713">
    <property type="entry name" value="tRNA-guanine transglycosylase"/>
    <property type="match status" value="1"/>
</dbReference>
<keyword evidence="1 5" id="KW-0328">Glycosyltransferase</keyword>
<organism evidence="8 9">
    <name type="scientific">Nesterenkonia flava</name>
    <dbReference type="NCBI Taxonomy" id="469799"/>
    <lineage>
        <taxon>Bacteria</taxon>
        <taxon>Bacillati</taxon>
        <taxon>Actinomycetota</taxon>
        <taxon>Actinomycetes</taxon>
        <taxon>Micrococcales</taxon>
        <taxon>Micrococcaceae</taxon>
        <taxon>Nesterenkonia</taxon>
    </lineage>
</organism>
<dbReference type="GO" id="GO:0016757">
    <property type="term" value="F:glycosyltransferase activity"/>
    <property type="evidence" value="ECO:0007669"/>
    <property type="project" value="UniProtKB-KW"/>
</dbReference>
<dbReference type="HAMAP" id="MF_00168">
    <property type="entry name" value="Q_tRNA_Tgt"/>
    <property type="match status" value="1"/>
</dbReference>
<feature type="binding site" evidence="5">
    <location>
        <position position="173"/>
    </location>
    <ligand>
        <name>substrate</name>
    </ligand>
</feature>
<feature type="binding site" evidence="5">
    <location>
        <position position="342"/>
    </location>
    <ligand>
        <name>Zn(2+)</name>
        <dbReference type="ChEBI" id="CHEBI:29105"/>
    </ligand>
</feature>
<dbReference type="Pfam" id="PF01702">
    <property type="entry name" value="TGT"/>
    <property type="match status" value="1"/>
</dbReference>
<feature type="active site" description="Nucleophile" evidence="5">
    <location>
        <position position="302"/>
    </location>
</feature>
<dbReference type="InterPro" id="IPR002616">
    <property type="entry name" value="tRNA_ribo_trans-like"/>
</dbReference>
<keyword evidence="4 5" id="KW-0671">Queuosine biosynthesis</keyword>
<comment type="similarity">
    <text evidence="5">Belongs to the queuine tRNA-ribosyltransferase family.</text>
</comment>
<feature type="compositionally biased region" description="Polar residues" evidence="6">
    <location>
        <begin position="20"/>
        <end position="29"/>
    </location>
</feature>
<feature type="binding site" evidence="5">
    <location>
        <position position="223"/>
    </location>
    <ligand>
        <name>substrate</name>
    </ligand>
</feature>
<accession>A0ABU1FTT3</accession>
<gene>
    <name evidence="5 8" type="primary">tgt</name>
    <name evidence="8" type="ORF">RH857_07980</name>
</gene>
<comment type="caution">
    <text evidence="8">The sequence shown here is derived from an EMBL/GenBank/DDBJ whole genome shotgun (WGS) entry which is preliminary data.</text>
</comment>
<keyword evidence="3 5" id="KW-0819">tRNA processing</keyword>